<dbReference type="InterPro" id="IPR045782">
    <property type="entry name" value="TrbL_3"/>
</dbReference>
<name>A0A840QFP3_9PSEU</name>
<organism evidence="2 3">
    <name type="scientific">Saccharopolyspora phatthalungensis</name>
    <dbReference type="NCBI Taxonomy" id="664693"/>
    <lineage>
        <taxon>Bacteria</taxon>
        <taxon>Bacillati</taxon>
        <taxon>Actinomycetota</taxon>
        <taxon>Actinomycetes</taxon>
        <taxon>Pseudonocardiales</taxon>
        <taxon>Pseudonocardiaceae</taxon>
        <taxon>Saccharopolyspora</taxon>
    </lineage>
</organism>
<feature type="transmembrane region" description="Helical" evidence="1">
    <location>
        <begin position="73"/>
        <end position="92"/>
    </location>
</feature>
<evidence type="ECO:0000256" key="1">
    <source>
        <dbReference type="SAM" id="Phobius"/>
    </source>
</evidence>
<reference evidence="2 3" key="1">
    <citation type="submission" date="2020-08" db="EMBL/GenBank/DDBJ databases">
        <title>Sequencing the genomes of 1000 actinobacteria strains.</title>
        <authorList>
            <person name="Klenk H.-P."/>
        </authorList>
    </citation>
    <scope>NUCLEOTIDE SEQUENCE [LARGE SCALE GENOMIC DNA]</scope>
    <source>
        <strain evidence="2 3">DSM 45584</strain>
    </source>
</reference>
<gene>
    <name evidence="2" type="ORF">BJ970_004953</name>
</gene>
<sequence length="256" mass="27367">MPTTPVLPNPGESEDHGSWLAHWLTDCIWDFFTGLATSALGGVLDLLGTSLLATPQLDRLPVMGQIWGGSQRIVIACSVVVVILAGLVVMAYHTLQTRSSVKEILPRLAVGFLAANLSLFFGGKAIEFANALSYSLVGGDQAGVEQTARAFTDSVRGNVPAEDAGYTDLYAIFTVLVLVVMIIAVLLTYIVRVALTVILLAGAPLLLMCHALPQTEAIAFWWWKAFGGMLAIQVCQSLAFIAAIKLFYLPGGITLF</sequence>
<evidence type="ECO:0000313" key="3">
    <source>
        <dbReference type="Proteomes" id="UP000584374"/>
    </source>
</evidence>
<feature type="transmembrane region" description="Helical" evidence="1">
    <location>
        <begin position="169"/>
        <end position="187"/>
    </location>
</feature>
<keyword evidence="1" id="KW-1133">Transmembrane helix</keyword>
<dbReference type="EMBL" id="JACHIW010000001">
    <property type="protein sequence ID" value="MBB5157419.1"/>
    <property type="molecule type" value="Genomic_DNA"/>
</dbReference>
<dbReference type="Pfam" id="PF19590">
    <property type="entry name" value="TrbL_3"/>
    <property type="match status" value="1"/>
</dbReference>
<evidence type="ECO:0008006" key="4">
    <source>
        <dbReference type="Google" id="ProtNLM"/>
    </source>
</evidence>
<dbReference type="Proteomes" id="UP000584374">
    <property type="component" value="Unassembled WGS sequence"/>
</dbReference>
<accession>A0A840QFP3</accession>
<feature type="transmembrane region" description="Helical" evidence="1">
    <location>
        <begin position="31"/>
        <end position="53"/>
    </location>
</feature>
<comment type="caution">
    <text evidence="2">The sequence shown here is derived from an EMBL/GenBank/DDBJ whole genome shotgun (WGS) entry which is preliminary data.</text>
</comment>
<keyword evidence="1" id="KW-0812">Transmembrane</keyword>
<feature type="transmembrane region" description="Helical" evidence="1">
    <location>
        <begin position="194"/>
        <end position="213"/>
    </location>
</feature>
<dbReference type="RefSeq" id="WP_312864382.1">
    <property type="nucleotide sequence ID" value="NZ_JACHIW010000001.1"/>
</dbReference>
<protein>
    <recommendedName>
        <fullName evidence="4">TrbL/VirB6 plasmid conjugal transfer protein</fullName>
    </recommendedName>
</protein>
<dbReference type="AlphaFoldDB" id="A0A840QFP3"/>
<keyword evidence="3" id="KW-1185">Reference proteome</keyword>
<feature type="transmembrane region" description="Helical" evidence="1">
    <location>
        <begin position="225"/>
        <end position="248"/>
    </location>
</feature>
<evidence type="ECO:0000313" key="2">
    <source>
        <dbReference type="EMBL" id="MBB5157419.1"/>
    </source>
</evidence>
<keyword evidence="1" id="KW-0472">Membrane</keyword>
<proteinExistence type="predicted"/>